<name>A0A438EAT3_VITVI</name>
<dbReference type="EMBL" id="QGNW01001338">
    <property type="protein sequence ID" value="RVW44915.1"/>
    <property type="molecule type" value="Genomic_DNA"/>
</dbReference>
<proteinExistence type="predicted"/>
<evidence type="ECO:0000313" key="3">
    <source>
        <dbReference type="Proteomes" id="UP000288805"/>
    </source>
</evidence>
<gene>
    <name evidence="2" type="primary">POLX_3620</name>
    <name evidence="2" type="ORF">CK203_077913</name>
</gene>
<evidence type="ECO:0000313" key="2">
    <source>
        <dbReference type="EMBL" id="RVW44915.1"/>
    </source>
</evidence>
<dbReference type="PANTHER" id="PTHR11439">
    <property type="entry name" value="GAG-POL-RELATED RETROTRANSPOSON"/>
    <property type="match status" value="1"/>
</dbReference>
<comment type="caution">
    <text evidence="2">The sequence shown here is derived from an EMBL/GenBank/DDBJ whole genome shotgun (WGS) entry which is preliminary data.</text>
</comment>
<feature type="domain" description="Reverse transcriptase Ty1/copia-type" evidence="1">
    <location>
        <begin position="41"/>
        <end position="106"/>
    </location>
</feature>
<dbReference type="AlphaFoldDB" id="A0A438EAT3"/>
<protein>
    <submittedName>
        <fullName evidence="2">Retrovirus-related Pol polyprotein from transposon TNT 1-94</fullName>
    </submittedName>
</protein>
<dbReference type="InterPro" id="IPR013103">
    <property type="entry name" value="RVT_2"/>
</dbReference>
<dbReference type="CDD" id="cd09272">
    <property type="entry name" value="RNase_HI_RT_Ty1"/>
    <property type="match status" value="1"/>
</dbReference>
<organism evidence="2 3">
    <name type="scientific">Vitis vinifera</name>
    <name type="common">Grape</name>
    <dbReference type="NCBI Taxonomy" id="29760"/>
    <lineage>
        <taxon>Eukaryota</taxon>
        <taxon>Viridiplantae</taxon>
        <taxon>Streptophyta</taxon>
        <taxon>Embryophyta</taxon>
        <taxon>Tracheophyta</taxon>
        <taxon>Spermatophyta</taxon>
        <taxon>Magnoliopsida</taxon>
        <taxon>eudicotyledons</taxon>
        <taxon>Gunneridae</taxon>
        <taxon>Pentapetalae</taxon>
        <taxon>rosids</taxon>
        <taxon>Vitales</taxon>
        <taxon>Vitaceae</taxon>
        <taxon>Viteae</taxon>
        <taxon>Vitis</taxon>
    </lineage>
</organism>
<dbReference type="Pfam" id="PF07727">
    <property type="entry name" value="RVT_2"/>
    <property type="match status" value="1"/>
</dbReference>
<accession>A0A438EAT3</accession>
<dbReference type="Proteomes" id="UP000288805">
    <property type="component" value="Unassembled WGS sequence"/>
</dbReference>
<dbReference type="PANTHER" id="PTHR11439:SF467">
    <property type="entry name" value="INTEGRASE CATALYTIC DOMAIN-CONTAINING PROTEIN"/>
    <property type="match status" value="1"/>
</dbReference>
<sequence length="296" mass="34038">MGDENKMKWVDAMQDEMKSLHENHSFELVKLPKGKRALKNSQKKCIDFDEIFSPVIKMSLIRVVLGFAASLDLEIKQMDVKTAFLHGDLDKEIYMEQPEGFTIKEKRIMCEQYIENVLKRFNMSKAKVVSSPLASHFKLSNRHSPSIDKEKEDIRRVSYASVVGSLIYVMVCTRPDITYAVGVVSRFLSNPGILHWETIKWIMRYLRDTSKLKLTFGSGKPVLVGYTKSDMAGDVDNIRFTLGYLMTFSEGVVSWQSRLQKCVALSTIEAEYIAPIKACKELLWMKRFIHELGFKK</sequence>
<reference evidence="2 3" key="1">
    <citation type="journal article" date="2018" name="PLoS Genet.">
        <title>Population sequencing reveals clonal diversity and ancestral inbreeding in the grapevine cultivar Chardonnay.</title>
        <authorList>
            <person name="Roach M.J."/>
            <person name="Johnson D.L."/>
            <person name="Bohlmann J."/>
            <person name="van Vuuren H.J."/>
            <person name="Jones S.J."/>
            <person name="Pretorius I.S."/>
            <person name="Schmidt S.A."/>
            <person name="Borneman A.R."/>
        </authorList>
    </citation>
    <scope>NUCLEOTIDE SEQUENCE [LARGE SCALE GENOMIC DNA]</scope>
    <source>
        <strain evidence="3">cv. Chardonnay</strain>
        <tissue evidence="2">Leaf</tissue>
    </source>
</reference>
<evidence type="ECO:0000259" key="1">
    <source>
        <dbReference type="Pfam" id="PF07727"/>
    </source>
</evidence>